<evidence type="ECO:0000256" key="1">
    <source>
        <dbReference type="ARBA" id="ARBA00022842"/>
    </source>
</evidence>
<dbReference type="EMBL" id="CP061038">
    <property type="protein sequence ID" value="QNQ07910.1"/>
    <property type="molecule type" value="Genomic_DNA"/>
</dbReference>
<dbReference type="InterPro" id="IPR025877">
    <property type="entry name" value="MobA-like_NTP_Trfase"/>
</dbReference>
<evidence type="ECO:0000313" key="4">
    <source>
        <dbReference type="Proteomes" id="UP000516148"/>
    </source>
</evidence>
<dbReference type="SUPFAM" id="SSF53448">
    <property type="entry name" value="Nucleotide-diphospho-sugar transferases"/>
    <property type="match status" value="1"/>
</dbReference>
<keyword evidence="4" id="KW-1185">Reference proteome</keyword>
<dbReference type="Proteomes" id="UP000516148">
    <property type="component" value="Chromosome"/>
</dbReference>
<dbReference type="Pfam" id="PF12804">
    <property type="entry name" value="NTP_transf_3"/>
    <property type="match status" value="1"/>
</dbReference>
<keyword evidence="3" id="KW-0808">Transferase</keyword>
<keyword evidence="1" id="KW-0460">Magnesium</keyword>
<dbReference type="PANTHER" id="PTHR43777:SF1">
    <property type="entry name" value="MOLYBDENUM COFACTOR CYTIDYLYLTRANSFERASE"/>
    <property type="match status" value="1"/>
</dbReference>
<sequence length="202" mass="21858">MIRVDRTVLILLAAGRSIRFGDTDKLEQEFLHKPLAFHVVTALEGVPFLGRIAVTSNTRLDFAARGYRVVPNDTPKGNLSSSIRLGVAAARELDPDAVLFALADMPRVTASLIHSLLDTADGPDSVVASSDGRHPRPPAVFGIDQCEALLALQGDYGAREMVRAGKHVVAPVNELIDIDTPEDLERLRALVRPIRDGAHQSD</sequence>
<dbReference type="GO" id="GO:0016779">
    <property type="term" value="F:nucleotidyltransferase activity"/>
    <property type="evidence" value="ECO:0007669"/>
    <property type="project" value="UniProtKB-ARBA"/>
</dbReference>
<dbReference type="RefSeq" id="WP_187760256.1">
    <property type="nucleotide sequence ID" value="NZ_CP061038.1"/>
</dbReference>
<evidence type="ECO:0000313" key="3">
    <source>
        <dbReference type="EMBL" id="QNQ07910.1"/>
    </source>
</evidence>
<dbReference type="InterPro" id="IPR029044">
    <property type="entry name" value="Nucleotide-diphossugar_trans"/>
</dbReference>
<dbReference type="CDD" id="cd04182">
    <property type="entry name" value="GT_2_like_f"/>
    <property type="match status" value="1"/>
</dbReference>
<dbReference type="KEGG" id="spap:H3Z74_14025"/>
<dbReference type="PANTHER" id="PTHR43777">
    <property type="entry name" value="MOLYBDENUM COFACTOR CYTIDYLYLTRANSFERASE"/>
    <property type="match status" value="1"/>
</dbReference>
<accession>A0A7H0LE07</accession>
<feature type="domain" description="MobA-like NTP transferase" evidence="2">
    <location>
        <begin position="10"/>
        <end position="166"/>
    </location>
</feature>
<gene>
    <name evidence="3" type="ORF">H3Z74_14025</name>
</gene>
<reference evidence="3 4" key="1">
    <citation type="submission" date="2020-09" db="EMBL/GenBank/DDBJ databases">
        <title>Sphingomonas sp., a new species isolated from pork steak.</title>
        <authorList>
            <person name="Heidler von Heilborn D."/>
        </authorList>
    </citation>
    <scope>NUCLEOTIDE SEQUENCE [LARGE SCALE GENOMIC DNA]</scope>
    <source>
        <strain evidence="4">S8-3T</strain>
    </source>
</reference>
<proteinExistence type="predicted"/>
<name>A0A7H0LE07_9SPHN</name>
<evidence type="ECO:0000259" key="2">
    <source>
        <dbReference type="Pfam" id="PF12804"/>
    </source>
</evidence>
<organism evidence="3 4">
    <name type="scientific">Sphingomonas alpina</name>
    <dbReference type="NCBI Taxonomy" id="653931"/>
    <lineage>
        <taxon>Bacteria</taxon>
        <taxon>Pseudomonadati</taxon>
        <taxon>Pseudomonadota</taxon>
        <taxon>Alphaproteobacteria</taxon>
        <taxon>Sphingomonadales</taxon>
        <taxon>Sphingomonadaceae</taxon>
        <taxon>Sphingomonas</taxon>
    </lineage>
</organism>
<protein>
    <submittedName>
        <fullName evidence="3">Nucleotidyltransferase family protein</fullName>
    </submittedName>
</protein>
<dbReference type="Gene3D" id="3.90.550.10">
    <property type="entry name" value="Spore Coat Polysaccharide Biosynthesis Protein SpsA, Chain A"/>
    <property type="match status" value="1"/>
</dbReference>
<dbReference type="AlphaFoldDB" id="A0A7H0LE07"/>